<keyword evidence="6" id="KW-0863">Zinc-finger</keyword>
<evidence type="ECO:0000256" key="2">
    <source>
        <dbReference type="ARBA" id="ARBA00022490"/>
    </source>
</evidence>
<evidence type="ECO:0000256" key="8">
    <source>
        <dbReference type="ARBA" id="ARBA00034126"/>
    </source>
</evidence>
<dbReference type="GO" id="GO:0042273">
    <property type="term" value="P:ribosomal large subunit biogenesis"/>
    <property type="evidence" value="ECO:0007669"/>
    <property type="project" value="TreeGrafter"/>
</dbReference>
<dbReference type="SUPFAM" id="SSF57667">
    <property type="entry name" value="beta-beta-alpha zinc fingers"/>
    <property type="match status" value="1"/>
</dbReference>
<feature type="compositionally biased region" description="Low complexity" evidence="9">
    <location>
        <begin position="182"/>
        <end position="202"/>
    </location>
</feature>
<dbReference type="PANTHER" id="PTHR13182:SF8">
    <property type="entry name" value="CYTOPLASMIC 60S SUBUNIT BIOGENESIS FACTOR ZNF622"/>
    <property type="match status" value="1"/>
</dbReference>
<evidence type="ECO:0000256" key="6">
    <source>
        <dbReference type="ARBA" id="ARBA00022771"/>
    </source>
</evidence>
<keyword evidence="3" id="KW-0690">Ribosome biogenesis</keyword>
<feature type="region of interest" description="Disordered" evidence="9">
    <location>
        <begin position="55"/>
        <end position="88"/>
    </location>
</feature>
<dbReference type="Pfam" id="PF12756">
    <property type="entry name" value="zf-C2H2_2"/>
    <property type="match status" value="1"/>
</dbReference>
<keyword evidence="5" id="KW-0677">Repeat</keyword>
<feature type="region of interest" description="Disordered" evidence="9">
    <location>
        <begin position="348"/>
        <end position="389"/>
    </location>
</feature>
<feature type="region of interest" description="Disordered" evidence="9">
    <location>
        <begin position="106"/>
        <end position="142"/>
    </location>
</feature>
<dbReference type="PANTHER" id="PTHR13182">
    <property type="entry name" value="ZINC FINGER PROTEIN 622"/>
    <property type="match status" value="1"/>
</dbReference>
<comment type="subcellular location">
    <subcellularLocation>
        <location evidence="1">Cytoplasm</location>
    </subcellularLocation>
</comment>
<evidence type="ECO:0000256" key="4">
    <source>
        <dbReference type="ARBA" id="ARBA00022723"/>
    </source>
</evidence>
<feature type="compositionally biased region" description="Acidic residues" evidence="9">
    <location>
        <begin position="351"/>
        <end position="384"/>
    </location>
</feature>
<dbReference type="SMART" id="SM00355">
    <property type="entry name" value="ZnF_C2H2"/>
    <property type="match status" value="4"/>
</dbReference>
<dbReference type="Proteomes" id="UP000245884">
    <property type="component" value="Unassembled WGS sequence"/>
</dbReference>
<dbReference type="InterPro" id="IPR041661">
    <property type="entry name" value="ZN622/Rei1/Reh1_Znf-C2H2"/>
</dbReference>
<protein>
    <recommendedName>
        <fullName evidence="10">C2H2-type domain-containing protein</fullName>
    </recommendedName>
</protein>
<dbReference type="AlphaFoldDB" id="A0A316UT14"/>
<organism evidence="11 12">
    <name type="scientific">Jaminaea rosea</name>
    <dbReference type="NCBI Taxonomy" id="1569628"/>
    <lineage>
        <taxon>Eukaryota</taxon>
        <taxon>Fungi</taxon>
        <taxon>Dikarya</taxon>
        <taxon>Basidiomycota</taxon>
        <taxon>Ustilaginomycotina</taxon>
        <taxon>Exobasidiomycetes</taxon>
        <taxon>Microstromatales</taxon>
        <taxon>Microstromatales incertae sedis</taxon>
        <taxon>Jaminaea</taxon>
    </lineage>
</organism>
<dbReference type="InterPro" id="IPR013087">
    <property type="entry name" value="Znf_C2H2_type"/>
</dbReference>
<dbReference type="InterPro" id="IPR003604">
    <property type="entry name" value="Matrin/U1-like-C_Znf_C2H2"/>
</dbReference>
<dbReference type="STRING" id="1569628.A0A316UT14"/>
<keyword evidence="12" id="KW-1185">Reference proteome</keyword>
<dbReference type="InterPro" id="IPR022755">
    <property type="entry name" value="Znf_C2H2_jaz"/>
</dbReference>
<dbReference type="GO" id="GO:0030687">
    <property type="term" value="C:preribosome, large subunit precursor"/>
    <property type="evidence" value="ECO:0007669"/>
    <property type="project" value="TreeGrafter"/>
</dbReference>
<dbReference type="Gene3D" id="3.30.160.60">
    <property type="entry name" value="Classic Zinc Finger"/>
    <property type="match status" value="1"/>
</dbReference>
<dbReference type="SMART" id="SM00451">
    <property type="entry name" value="ZnF_U1"/>
    <property type="match status" value="2"/>
</dbReference>
<evidence type="ECO:0000256" key="3">
    <source>
        <dbReference type="ARBA" id="ARBA00022517"/>
    </source>
</evidence>
<dbReference type="InterPro" id="IPR040025">
    <property type="entry name" value="Znf622/Rei1/Reh1"/>
</dbReference>
<accession>A0A316UT14</accession>
<feature type="domain" description="C2H2-type" evidence="10">
    <location>
        <begin position="88"/>
        <end position="110"/>
    </location>
</feature>
<feature type="domain" description="C2H2-type" evidence="10">
    <location>
        <begin position="10"/>
        <end position="32"/>
    </location>
</feature>
<sequence length="511" mass="55553">MAGASQLYTCMSCLVGFHSPLDQRTHYRSDLHRYNMKRQVAGLPPVRQDVFEQKVQQRQPAGNDAAAASKVSFASTSQAESSQQRPRCQQCSKSFASPNAFTTHLNSRKHKETAAKNAAHPSVASAKASVNPPATTGASDDPLVFRVPASAASALSGNPSPLEAMDQVKQALPNTASVAQGSADAEASSSPFSSATATASTSKQPLVPPTSLTLSSDASDAEIEAAISARLSSATRIDPAKTCIFCPPGTPAHNFPNLEASLAHMQKAHGFFIPERTYLVDLPGLAQYLADKVSVGHMCLYCNGRGRGFSTAEAARKHMVDKNHCKIAYDAEEDKMELSDFYDFTSSYPDAGEEKEEAEWEDMDASDGEDGADDAEMEKDDEESLPANTLRYGDSELELVLPSGARLGHRSLARYYRQTLFSTPASASATDRSGGAVARRLIDEGRHRGRGSDLVVRDRGGQEVKARNRGEAREAKRHIREFRDMKKREHFKTQIGFRGNNQKHFRDPLLQ</sequence>
<evidence type="ECO:0000313" key="12">
    <source>
        <dbReference type="Proteomes" id="UP000245884"/>
    </source>
</evidence>
<proteinExistence type="inferred from homology"/>
<dbReference type="InterPro" id="IPR036236">
    <property type="entry name" value="Znf_C2H2_sf"/>
</dbReference>
<evidence type="ECO:0000313" key="11">
    <source>
        <dbReference type="EMBL" id="PWN26275.1"/>
    </source>
</evidence>
<feature type="region of interest" description="Disordered" evidence="9">
    <location>
        <begin position="175"/>
        <end position="214"/>
    </location>
</feature>
<dbReference type="PROSITE" id="PS00028">
    <property type="entry name" value="ZINC_FINGER_C2H2_1"/>
    <property type="match status" value="2"/>
</dbReference>
<dbReference type="Pfam" id="PF12171">
    <property type="entry name" value="zf-C2H2_jaz"/>
    <property type="match status" value="1"/>
</dbReference>
<evidence type="ECO:0000256" key="7">
    <source>
        <dbReference type="ARBA" id="ARBA00022833"/>
    </source>
</evidence>
<comment type="similarity">
    <text evidence="8">Belongs to the REI1 family.</text>
</comment>
<reference evidence="11 12" key="1">
    <citation type="journal article" date="2018" name="Mol. Biol. Evol.">
        <title>Broad Genomic Sampling Reveals a Smut Pathogenic Ancestry of the Fungal Clade Ustilaginomycotina.</title>
        <authorList>
            <person name="Kijpornyongpan T."/>
            <person name="Mondo S.J."/>
            <person name="Barry K."/>
            <person name="Sandor L."/>
            <person name="Lee J."/>
            <person name="Lipzen A."/>
            <person name="Pangilinan J."/>
            <person name="LaButti K."/>
            <person name="Hainaut M."/>
            <person name="Henrissat B."/>
            <person name="Grigoriev I.V."/>
            <person name="Spatafora J.W."/>
            <person name="Aime M.C."/>
        </authorList>
    </citation>
    <scope>NUCLEOTIDE SEQUENCE [LARGE SCALE GENOMIC DNA]</scope>
    <source>
        <strain evidence="11 12">MCA 5214</strain>
    </source>
</reference>
<dbReference type="RefSeq" id="XP_025360887.1">
    <property type="nucleotide sequence ID" value="XM_025507573.1"/>
</dbReference>
<evidence type="ECO:0000256" key="9">
    <source>
        <dbReference type="SAM" id="MobiDB-lite"/>
    </source>
</evidence>
<evidence type="ECO:0000259" key="10">
    <source>
        <dbReference type="PROSITE" id="PS00028"/>
    </source>
</evidence>
<dbReference type="GeneID" id="37029396"/>
<evidence type="ECO:0000256" key="1">
    <source>
        <dbReference type="ARBA" id="ARBA00004496"/>
    </source>
</evidence>
<dbReference type="GO" id="GO:0005737">
    <property type="term" value="C:cytoplasm"/>
    <property type="evidence" value="ECO:0007669"/>
    <property type="project" value="UniProtKB-SubCell"/>
</dbReference>
<dbReference type="EMBL" id="KZ819672">
    <property type="protein sequence ID" value="PWN26275.1"/>
    <property type="molecule type" value="Genomic_DNA"/>
</dbReference>
<gene>
    <name evidence="11" type="ORF">BDZ90DRAFT_246736</name>
</gene>
<evidence type="ECO:0000256" key="5">
    <source>
        <dbReference type="ARBA" id="ARBA00022737"/>
    </source>
</evidence>
<name>A0A316UT14_9BASI</name>
<dbReference type="GO" id="GO:0008270">
    <property type="term" value="F:zinc ion binding"/>
    <property type="evidence" value="ECO:0007669"/>
    <property type="project" value="UniProtKB-KW"/>
</dbReference>
<dbReference type="GO" id="GO:0003676">
    <property type="term" value="F:nucleic acid binding"/>
    <property type="evidence" value="ECO:0007669"/>
    <property type="project" value="InterPro"/>
</dbReference>
<keyword evidence="7" id="KW-0862">Zinc</keyword>
<dbReference type="OrthoDB" id="19329at2759"/>
<keyword evidence="2" id="KW-0963">Cytoplasm</keyword>
<keyword evidence="4" id="KW-0479">Metal-binding</keyword>